<feature type="transmembrane region" description="Helical" evidence="2">
    <location>
        <begin position="426"/>
        <end position="448"/>
    </location>
</feature>
<feature type="region of interest" description="Disordered" evidence="1">
    <location>
        <begin position="240"/>
        <end position="264"/>
    </location>
</feature>
<feature type="region of interest" description="Disordered" evidence="1">
    <location>
        <begin position="97"/>
        <end position="120"/>
    </location>
</feature>
<reference evidence="3" key="1">
    <citation type="submission" date="2023-03" db="EMBL/GenBank/DDBJ databases">
        <title>Massive genome expansion in bonnet fungi (Mycena s.s.) driven by repeated elements and novel gene families across ecological guilds.</title>
        <authorList>
            <consortium name="Lawrence Berkeley National Laboratory"/>
            <person name="Harder C.B."/>
            <person name="Miyauchi S."/>
            <person name="Viragh M."/>
            <person name="Kuo A."/>
            <person name="Thoen E."/>
            <person name="Andreopoulos B."/>
            <person name="Lu D."/>
            <person name="Skrede I."/>
            <person name="Drula E."/>
            <person name="Henrissat B."/>
            <person name="Morin E."/>
            <person name="Kohler A."/>
            <person name="Barry K."/>
            <person name="LaButti K."/>
            <person name="Morin E."/>
            <person name="Salamov A."/>
            <person name="Lipzen A."/>
            <person name="Mereny Z."/>
            <person name="Hegedus B."/>
            <person name="Baldrian P."/>
            <person name="Stursova M."/>
            <person name="Weitz H."/>
            <person name="Taylor A."/>
            <person name="Grigoriev I.V."/>
            <person name="Nagy L.G."/>
            <person name="Martin F."/>
            <person name="Kauserud H."/>
        </authorList>
    </citation>
    <scope>NUCLEOTIDE SEQUENCE</scope>
    <source>
        <strain evidence="3">9144</strain>
    </source>
</reference>
<dbReference type="AlphaFoldDB" id="A0AAD6UUZ6"/>
<feature type="compositionally biased region" description="Acidic residues" evidence="1">
    <location>
        <begin position="49"/>
        <end position="58"/>
    </location>
</feature>
<proteinExistence type="predicted"/>
<feature type="compositionally biased region" description="Acidic residues" evidence="1">
    <location>
        <begin position="104"/>
        <end position="120"/>
    </location>
</feature>
<evidence type="ECO:0000313" key="4">
    <source>
        <dbReference type="Proteomes" id="UP001219525"/>
    </source>
</evidence>
<gene>
    <name evidence="3" type="ORF">GGX14DRAFT_677767</name>
</gene>
<protein>
    <submittedName>
        <fullName evidence="3">Uncharacterized protein</fullName>
    </submittedName>
</protein>
<keyword evidence="2" id="KW-1133">Transmembrane helix</keyword>
<feature type="compositionally biased region" description="Basic residues" evidence="1">
    <location>
        <begin position="1"/>
        <end position="10"/>
    </location>
</feature>
<dbReference type="Proteomes" id="UP001219525">
    <property type="component" value="Unassembled WGS sequence"/>
</dbReference>
<organism evidence="3 4">
    <name type="scientific">Mycena pura</name>
    <dbReference type="NCBI Taxonomy" id="153505"/>
    <lineage>
        <taxon>Eukaryota</taxon>
        <taxon>Fungi</taxon>
        <taxon>Dikarya</taxon>
        <taxon>Basidiomycota</taxon>
        <taxon>Agaricomycotina</taxon>
        <taxon>Agaricomycetes</taxon>
        <taxon>Agaricomycetidae</taxon>
        <taxon>Agaricales</taxon>
        <taxon>Marasmiineae</taxon>
        <taxon>Mycenaceae</taxon>
        <taxon>Mycena</taxon>
    </lineage>
</organism>
<evidence type="ECO:0000256" key="1">
    <source>
        <dbReference type="SAM" id="MobiDB-lite"/>
    </source>
</evidence>
<keyword evidence="2" id="KW-0812">Transmembrane</keyword>
<feature type="region of interest" description="Disordered" evidence="1">
    <location>
        <begin position="1"/>
        <end position="59"/>
    </location>
</feature>
<evidence type="ECO:0000256" key="2">
    <source>
        <dbReference type="SAM" id="Phobius"/>
    </source>
</evidence>
<accession>A0AAD6UUZ6</accession>
<evidence type="ECO:0000313" key="3">
    <source>
        <dbReference type="EMBL" id="KAJ7194967.1"/>
    </source>
</evidence>
<name>A0AAD6UUZ6_9AGAR</name>
<dbReference type="EMBL" id="JARJCW010000094">
    <property type="protein sequence ID" value="KAJ7194967.1"/>
    <property type="molecule type" value="Genomic_DNA"/>
</dbReference>
<keyword evidence="4" id="KW-1185">Reference proteome</keyword>
<comment type="caution">
    <text evidence="3">The sequence shown here is derived from an EMBL/GenBank/DDBJ whole genome shotgun (WGS) entry which is preliminary data.</text>
</comment>
<keyword evidence="2" id="KW-0472">Membrane</keyword>
<sequence>MKGKAVKGVKRVAQATVKKRKRSKTAIQKTKTKPSTTTLEPTPPPSIPDMDEPLDDANDGSIEWLMSYTSEEAQQSFEEEGVDDDDVLMDGVEETAGIELSHADEEEGSDSASTGEDDDAEPITMVILRITITANEKKKKTKKTLASIMSKTPLEGLSQYKLVKAVLKAVCDSGTAILKYDDGYTIQFTIARHFPNPTTLSLVAFEEMKKRLDKMGSPEVKIFLNVENTSLIMVDDEDEVAEPAKKKSRTKPPNAAGLDPANKPINQKISQLRTRYKCSDADGSDICFVNAAGHHVPMGFAHLTCWANAWEAGEADEKSPPNHPLFDPTGARNQPSSILQHRIKEQAACHDPCPSHCIRRNPMMSLTGPTQPEDVITWYRCSTALSGLPHLPRWSPGGPPTRPTAPSHPCGYARTPEPLIRPQLMVIYPASWSICIIGPAWSLIALYFTPALALRRIGTPVGSQVWLCTSSARPPSPMPAGER</sequence>